<name>A0A151ZGZ4_TIELA</name>
<reference evidence="2 3" key="1">
    <citation type="submission" date="2015-12" db="EMBL/GenBank/DDBJ databases">
        <title>Dictyostelia acquired genes for synthesis and detection of signals that induce cell-type specialization by lateral gene transfer from prokaryotes.</title>
        <authorList>
            <person name="Gloeckner G."/>
            <person name="Schaap P."/>
        </authorList>
    </citation>
    <scope>NUCLEOTIDE SEQUENCE [LARGE SCALE GENOMIC DNA]</scope>
    <source>
        <strain evidence="2 3">TK</strain>
    </source>
</reference>
<accession>A0A151ZGZ4</accession>
<feature type="compositionally biased region" description="Polar residues" evidence="1">
    <location>
        <begin position="170"/>
        <end position="179"/>
    </location>
</feature>
<dbReference type="SMART" id="SM00248">
    <property type="entry name" value="ANK"/>
    <property type="match status" value="4"/>
</dbReference>
<feature type="compositionally biased region" description="Low complexity" evidence="1">
    <location>
        <begin position="216"/>
        <end position="226"/>
    </location>
</feature>
<feature type="compositionally biased region" description="Basic residues" evidence="1">
    <location>
        <begin position="227"/>
        <end position="242"/>
    </location>
</feature>
<keyword evidence="3" id="KW-1185">Reference proteome</keyword>
<dbReference type="SUPFAM" id="SSF48403">
    <property type="entry name" value="Ankyrin repeat"/>
    <property type="match status" value="1"/>
</dbReference>
<feature type="compositionally biased region" description="Low complexity" evidence="1">
    <location>
        <begin position="136"/>
        <end position="169"/>
    </location>
</feature>
<dbReference type="Proteomes" id="UP000076078">
    <property type="component" value="Unassembled WGS sequence"/>
</dbReference>
<dbReference type="EMBL" id="LODT01000028">
    <property type="protein sequence ID" value="KYQ93134.1"/>
    <property type="molecule type" value="Genomic_DNA"/>
</dbReference>
<feature type="compositionally biased region" description="Low complexity" evidence="1">
    <location>
        <begin position="268"/>
        <end position="287"/>
    </location>
</feature>
<feature type="region of interest" description="Disordered" evidence="1">
    <location>
        <begin position="216"/>
        <end position="287"/>
    </location>
</feature>
<dbReference type="Gene3D" id="1.25.40.20">
    <property type="entry name" value="Ankyrin repeat-containing domain"/>
    <property type="match status" value="1"/>
</dbReference>
<dbReference type="InterPro" id="IPR036770">
    <property type="entry name" value="Ankyrin_rpt-contain_sf"/>
</dbReference>
<dbReference type="PANTHER" id="PTHR20916:SF26">
    <property type="entry name" value="CYSTEINE-RICH PROTEIN 2-BINDING PROTEIN"/>
    <property type="match status" value="1"/>
</dbReference>
<gene>
    <name evidence="2" type="ORF">DLAC_05765</name>
</gene>
<dbReference type="InParanoid" id="A0A151ZGZ4"/>
<dbReference type="AlphaFoldDB" id="A0A151ZGZ4"/>
<comment type="caution">
    <text evidence="2">The sequence shown here is derived from an EMBL/GenBank/DDBJ whole genome shotgun (WGS) entry which is preliminary data.</text>
</comment>
<dbReference type="InterPro" id="IPR002110">
    <property type="entry name" value="Ankyrin_rpt"/>
</dbReference>
<protein>
    <submittedName>
        <fullName evidence="2">Uncharacterized protein</fullName>
    </submittedName>
</protein>
<proteinExistence type="predicted"/>
<dbReference type="OrthoDB" id="5406014at2759"/>
<dbReference type="GO" id="GO:0004402">
    <property type="term" value="F:histone acetyltransferase activity"/>
    <property type="evidence" value="ECO:0007669"/>
    <property type="project" value="TreeGrafter"/>
</dbReference>
<dbReference type="STRING" id="361077.A0A151ZGZ4"/>
<evidence type="ECO:0000313" key="3">
    <source>
        <dbReference type="Proteomes" id="UP000076078"/>
    </source>
</evidence>
<organism evidence="2 3">
    <name type="scientific">Tieghemostelium lacteum</name>
    <name type="common">Slime mold</name>
    <name type="synonym">Dictyostelium lacteum</name>
    <dbReference type="NCBI Taxonomy" id="361077"/>
    <lineage>
        <taxon>Eukaryota</taxon>
        <taxon>Amoebozoa</taxon>
        <taxon>Evosea</taxon>
        <taxon>Eumycetozoa</taxon>
        <taxon>Dictyostelia</taxon>
        <taxon>Dictyosteliales</taxon>
        <taxon>Raperosteliaceae</taxon>
        <taxon>Tieghemostelium</taxon>
    </lineage>
</organism>
<sequence length="971" mass="108474">MSFDGFLDENIFNLNTSSQNLNQWVGDNNQFVDQAEFLNNTNNNQYCNNNNNTNNSNELKNNFNLISVPLQPLQQPQPQQQQPQQQQQQQQQPINQYQQPQFEFLPNQYNHSPPLSPQQQIPQWSPNLQLGQQLFNVNTDNNNGNNVNKSPLHQQQQQQQITSSTPTTPDSIYNQSSPPSIYGTYSPPTYPNTTTSFNSYSNSPTLSTVPIVTATPPTITTTTKTSKNVKRTTKTSTKRNSKKNQPYGNKSSPNSSSSESEEEPMSSPPQNNNNYNSNDNNNTNNTTNITMEIIDDPLNCPFPRMSTQNHAFTPPPKVMIRGLQPNEKCIILCRPEPDNAFDMDEKFSEIAVPNKRGEAMVVFHKLKIRRKKNASSVKQVRLTFFALMTGTKLLPVGSITSQDIDFFNHTNDLPNPEIIRVLPSVIFLDKKLPKIQVFSNYFKSGPTHRLNIDLVNGTRIAYSVSQDQMDIDKDQSFKVSFRAPTAQAGIYGIVARYSKDRPPESVEADELSQCTVSYIESRNDSSQSKPSHDIFVGGDNNSFNNNNNNNNNQNWSFGNAYSNIQQPGFQSSDQRYDTLYHLNQLRDTFGNTLISQSIAASDYGVFSKLRQMNPDLTVVNHYGLDSFLLSCASGNFNIFQQLVEDGSNLNSLSKLGETGLHLAIQANHQSIVECLVNDHSHLLMIADQFGSIPFQIACMMGNLTMVDCILQSVKDKTILEKMLNHRDLSNTSAFDWSIASGNRDLVERLLSLKEIEFSKFSGIEKAILLNHLEILSVLHQNGLPLPSNILSNLKDFNSSLSSSSNNNNLISTFTNLSISDNSLISSSSSSSSSSSTNDKGEQLYQTIKSRLQNSSSNLLSSDDSKLLETIRQLVNQNQSSSSDISTSSSSTMSPITTTNGEYVFEKFGDKQFARYDKTLKKNVYLSESSYNALIKVFGENPDAIPSKLLLKTVNSYTGAGQKVYEDASSIF</sequence>
<feature type="compositionally biased region" description="Low complexity" evidence="1">
    <location>
        <begin position="249"/>
        <end position="258"/>
    </location>
</feature>
<evidence type="ECO:0000313" key="2">
    <source>
        <dbReference type="EMBL" id="KYQ93134.1"/>
    </source>
</evidence>
<feature type="region of interest" description="Disordered" evidence="1">
    <location>
        <begin position="136"/>
        <end position="189"/>
    </location>
</feature>
<feature type="region of interest" description="Disordered" evidence="1">
    <location>
        <begin position="73"/>
        <end position="95"/>
    </location>
</feature>
<evidence type="ECO:0000256" key="1">
    <source>
        <dbReference type="SAM" id="MobiDB-lite"/>
    </source>
</evidence>
<dbReference type="PANTHER" id="PTHR20916">
    <property type="entry name" value="CYSTEINE AND GLYCINE-RICH PROTEIN 2 BINDING PROTEIN"/>
    <property type="match status" value="1"/>
</dbReference>
<dbReference type="Pfam" id="PF12796">
    <property type="entry name" value="Ank_2"/>
    <property type="match status" value="1"/>
</dbReference>